<dbReference type="AlphaFoldDB" id="A0A3M7T556"/>
<evidence type="ECO:0000313" key="2">
    <source>
        <dbReference type="Proteomes" id="UP000276133"/>
    </source>
</evidence>
<dbReference type="Proteomes" id="UP000276133">
    <property type="component" value="Unassembled WGS sequence"/>
</dbReference>
<keyword evidence="2" id="KW-1185">Reference proteome</keyword>
<reference evidence="1 2" key="1">
    <citation type="journal article" date="2018" name="Sci. Rep.">
        <title>Genomic signatures of local adaptation to the degree of environmental predictability in rotifers.</title>
        <authorList>
            <person name="Franch-Gras L."/>
            <person name="Hahn C."/>
            <person name="Garcia-Roger E.M."/>
            <person name="Carmona M.J."/>
            <person name="Serra M."/>
            <person name="Gomez A."/>
        </authorList>
    </citation>
    <scope>NUCLEOTIDE SEQUENCE [LARGE SCALE GENOMIC DNA]</scope>
    <source>
        <strain evidence="1">HYR1</strain>
    </source>
</reference>
<comment type="caution">
    <text evidence="1">The sequence shown here is derived from an EMBL/GenBank/DDBJ whole genome shotgun (WGS) entry which is preliminary data.</text>
</comment>
<accession>A0A3M7T556</accession>
<proteinExistence type="predicted"/>
<dbReference type="EMBL" id="REGN01000272">
    <property type="protein sequence ID" value="RNA43121.1"/>
    <property type="molecule type" value="Genomic_DNA"/>
</dbReference>
<sequence length="62" mass="6893">MRCTYSSKLVVLAPATADEAKRNNLASRTRLVESSMTPSFTFVAYSLLNSSKSSWLIFLIMS</sequence>
<feature type="non-terminal residue" evidence="1">
    <location>
        <position position="62"/>
    </location>
</feature>
<evidence type="ECO:0000313" key="1">
    <source>
        <dbReference type="EMBL" id="RNA43121.1"/>
    </source>
</evidence>
<name>A0A3M7T556_BRAPC</name>
<gene>
    <name evidence="1" type="ORF">BpHYR1_015351</name>
</gene>
<protein>
    <submittedName>
        <fullName evidence="1">Uncharacterized protein</fullName>
    </submittedName>
</protein>
<organism evidence="1 2">
    <name type="scientific">Brachionus plicatilis</name>
    <name type="common">Marine rotifer</name>
    <name type="synonym">Brachionus muelleri</name>
    <dbReference type="NCBI Taxonomy" id="10195"/>
    <lineage>
        <taxon>Eukaryota</taxon>
        <taxon>Metazoa</taxon>
        <taxon>Spiralia</taxon>
        <taxon>Gnathifera</taxon>
        <taxon>Rotifera</taxon>
        <taxon>Eurotatoria</taxon>
        <taxon>Monogononta</taxon>
        <taxon>Pseudotrocha</taxon>
        <taxon>Ploima</taxon>
        <taxon>Brachionidae</taxon>
        <taxon>Brachionus</taxon>
    </lineage>
</organism>